<dbReference type="InterPro" id="IPR007272">
    <property type="entry name" value="Sulf_transp_TsuA/YedE"/>
</dbReference>
<dbReference type="Pfam" id="PF04143">
    <property type="entry name" value="Sulf_transp"/>
    <property type="match status" value="1"/>
</dbReference>
<dbReference type="GO" id="GO:0005886">
    <property type="term" value="C:plasma membrane"/>
    <property type="evidence" value="ECO:0007669"/>
    <property type="project" value="UniProtKB-SubCell"/>
</dbReference>
<evidence type="ECO:0000256" key="8">
    <source>
        <dbReference type="ARBA" id="ARBA00035655"/>
    </source>
</evidence>
<evidence type="ECO:0000256" key="3">
    <source>
        <dbReference type="ARBA" id="ARBA00022475"/>
    </source>
</evidence>
<keyword evidence="2" id="KW-0813">Transport</keyword>
<feature type="transmembrane region" description="Helical" evidence="9">
    <location>
        <begin position="186"/>
        <end position="206"/>
    </location>
</feature>
<evidence type="ECO:0000256" key="4">
    <source>
        <dbReference type="ARBA" id="ARBA00022519"/>
    </source>
</evidence>
<keyword evidence="4" id="KW-0997">Cell inner membrane</keyword>
<evidence type="ECO:0000256" key="9">
    <source>
        <dbReference type="SAM" id="Phobius"/>
    </source>
</evidence>
<evidence type="ECO:0000313" key="11">
    <source>
        <dbReference type="Proteomes" id="UP000217895"/>
    </source>
</evidence>
<dbReference type="EMBL" id="AP018203">
    <property type="protein sequence ID" value="BAY53280.1"/>
    <property type="molecule type" value="Genomic_DNA"/>
</dbReference>
<gene>
    <name evidence="10" type="ORF">NIES2135_00820</name>
</gene>
<keyword evidence="7 9" id="KW-0472">Membrane</keyword>
<comment type="similarity">
    <text evidence="8">Belongs to the TsuA/YedE (TC 9.B.102) family.</text>
</comment>
<dbReference type="PANTHER" id="PTHR30574">
    <property type="entry name" value="INNER MEMBRANE PROTEIN YEDE"/>
    <property type="match status" value="1"/>
</dbReference>
<feature type="transmembrane region" description="Helical" evidence="9">
    <location>
        <begin position="227"/>
        <end position="246"/>
    </location>
</feature>
<name>A0A1Z4J970_LEPBY</name>
<keyword evidence="5 9" id="KW-0812">Transmembrane</keyword>
<dbReference type="PANTHER" id="PTHR30574:SF1">
    <property type="entry name" value="SULPHUR TRANSPORT DOMAIN-CONTAINING PROTEIN"/>
    <property type="match status" value="1"/>
</dbReference>
<evidence type="ECO:0000256" key="5">
    <source>
        <dbReference type="ARBA" id="ARBA00022692"/>
    </source>
</evidence>
<feature type="transmembrane region" description="Helical" evidence="9">
    <location>
        <begin position="297"/>
        <end position="318"/>
    </location>
</feature>
<evidence type="ECO:0000256" key="1">
    <source>
        <dbReference type="ARBA" id="ARBA00004429"/>
    </source>
</evidence>
<reference evidence="10 11" key="1">
    <citation type="submission" date="2017-06" db="EMBL/GenBank/DDBJ databases">
        <title>Genome sequencing of cyanobaciteial culture collection at National Institute for Environmental Studies (NIES).</title>
        <authorList>
            <person name="Hirose Y."/>
            <person name="Shimura Y."/>
            <person name="Fujisawa T."/>
            <person name="Nakamura Y."/>
            <person name="Kawachi M."/>
        </authorList>
    </citation>
    <scope>NUCLEOTIDE SEQUENCE [LARGE SCALE GENOMIC DNA]</scope>
    <source>
        <strain evidence="10 11">NIES-2135</strain>
    </source>
</reference>
<feature type="transmembrane region" description="Helical" evidence="9">
    <location>
        <begin position="79"/>
        <end position="98"/>
    </location>
</feature>
<feature type="transmembrane region" description="Helical" evidence="9">
    <location>
        <begin position="325"/>
        <end position="345"/>
    </location>
</feature>
<feature type="transmembrane region" description="Helical" evidence="9">
    <location>
        <begin position="46"/>
        <end position="67"/>
    </location>
</feature>
<evidence type="ECO:0000313" key="10">
    <source>
        <dbReference type="EMBL" id="BAY53280.1"/>
    </source>
</evidence>
<protein>
    <submittedName>
        <fullName evidence="10">Uncharacterized protein</fullName>
    </submittedName>
</protein>
<feature type="transmembrane region" description="Helical" evidence="9">
    <location>
        <begin position="118"/>
        <end position="143"/>
    </location>
</feature>
<evidence type="ECO:0000256" key="7">
    <source>
        <dbReference type="ARBA" id="ARBA00023136"/>
    </source>
</evidence>
<evidence type="ECO:0000256" key="2">
    <source>
        <dbReference type="ARBA" id="ARBA00022448"/>
    </source>
</evidence>
<organism evidence="10 11">
    <name type="scientific">Leptolyngbya boryana NIES-2135</name>
    <dbReference type="NCBI Taxonomy" id="1973484"/>
    <lineage>
        <taxon>Bacteria</taxon>
        <taxon>Bacillati</taxon>
        <taxon>Cyanobacteriota</taxon>
        <taxon>Cyanophyceae</taxon>
        <taxon>Leptolyngbyales</taxon>
        <taxon>Leptolyngbyaceae</taxon>
        <taxon>Leptolyngbya group</taxon>
        <taxon>Leptolyngbya</taxon>
    </lineage>
</organism>
<proteinExistence type="inferred from homology"/>
<dbReference type="Proteomes" id="UP000217895">
    <property type="component" value="Chromosome"/>
</dbReference>
<evidence type="ECO:0000256" key="6">
    <source>
        <dbReference type="ARBA" id="ARBA00022989"/>
    </source>
</evidence>
<feature type="transmembrane region" description="Helical" evidence="9">
    <location>
        <begin position="21"/>
        <end position="40"/>
    </location>
</feature>
<accession>A0A1Z4J970</accession>
<feature type="transmembrane region" description="Helical" evidence="9">
    <location>
        <begin position="150"/>
        <end position="174"/>
    </location>
</feature>
<comment type="subcellular location">
    <subcellularLocation>
        <location evidence="1">Cell inner membrane</location>
        <topology evidence="1">Multi-pass membrane protein</topology>
    </subcellularLocation>
</comment>
<keyword evidence="6 9" id="KW-1133">Transmembrane helix</keyword>
<keyword evidence="11" id="KW-1185">Reference proteome</keyword>
<keyword evidence="3" id="KW-1003">Cell membrane</keyword>
<dbReference type="AlphaFoldDB" id="A0A1Z4J970"/>
<sequence length="388" mass="40495">MSSVELSLPRSSQPRPQRLGVLVILAIAVAAAIGLTLFGWRQSVLFLIGGLFGISLYHASFGFASAYRRLFVYGDVNGVLSQVLMLAIATVLFVPFLATGSFLGQPIEGAVAPVAVQGAIGAFLFGIGMQLGSGCACGTLYTIGGGSSGMVLTLLTFGIGSFWASLTGGVWAGLPRLNPISLVNTWGWAGGAIQLAVLGLIAFVLWKRRDTTPSVQRSFSLLYGPWSLVWGAIALAVLNWLTLLVAGRPWGVTWGFTLWTAKIAQFLGWNPAASAFWSKGFGADALQKSVFADPISVTNFGVIVGAALAATLAGKLAVKKPQSRLAIAAALIGGLMMGYGARLAFGCNVGAYFGGIASTSLHGWLWIVFALLGTGIGVKVRSLFQLSN</sequence>